<keyword evidence="3" id="KW-1185">Reference proteome</keyword>
<keyword evidence="1" id="KW-0472">Membrane</keyword>
<dbReference type="HOGENOM" id="CLU_2521839_0_0_4"/>
<evidence type="ECO:0000256" key="1">
    <source>
        <dbReference type="SAM" id="Phobius"/>
    </source>
</evidence>
<organism evidence="2 3">
    <name type="scientific">Collimonas arenae</name>
    <dbReference type="NCBI Taxonomy" id="279058"/>
    <lineage>
        <taxon>Bacteria</taxon>
        <taxon>Pseudomonadati</taxon>
        <taxon>Pseudomonadota</taxon>
        <taxon>Betaproteobacteria</taxon>
        <taxon>Burkholderiales</taxon>
        <taxon>Oxalobacteraceae</taxon>
        <taxon>Collimonas</taxon>
    </lineage>
</organism>
<dbReference type="OrthoDB" id="8780181at2"/>
<dbReference type="KEGG" id="care:LT85_0131"/>
<dbReference type="RefSeq" id="WP_038484059.1">
    <property type="nucleotide sequence ID" value="NZ_CP009962.1"/>
</dbReference>
<dbReference type="STRING" id="279058.LT85_0131"/>
<evidence type="ECO:0000313" key="3">
    <source>
        <dbReference type="Proteomes" id="UP000030302"/>
    </source>
</evidence>
<reference evidence="3" key="1">
    <citation type="journal article" date="2014" name="Soil Biol. Biochem.">
        <title>Structure and function of bacterial communities in ageing soils: Insights from the Mendocino ecological staircase.</title>
        <authorList>
            <person name="Uroz S."/>
            <person name="Tech J.J."/>
            <person name="Sawaya N.A."/>
            <person name="Frey-Klett P."/>
            <person name="Leveau J.H.J."/>
        </authorList>
    </citation>
    <scope>NUCLEOTIDE SEQUENCE [LARGE SCALE GENOMIC DNA]</scope>
    <source>
        <strain evidence="3">Cal35</strain>
    </source>
</reference>
<feature type="transmembrane region" description="Helical" evidence="1">
    <location>
        <begin position="21"/>
        <end position="39"/>
    </location>
</feature>
<accession>A0A0A1F453</accession>
<name>A0A0A1F453_9BURK</name>
<sequence>MPAISENQQKTTPRFTGYAKYATLVLALLLFGIFCYLLAGSDASTVQEACIAAHAAEQGIDRQQLSSEARHQSALVAILSSCTGMAP</sequence>
<dbReference type="EMBL" id="CP009962">
    <property type="protein sequence ID" value="AIY39291.1"/>
    <property type="molecule type" value="Genomic_DNA"/>
</dbReference>
<keyword evidence="1" id="KW-0812">Transmembrane</keyword>
<dbReference type="AlphaFoldDB" id="A0A0A1F453"/>
<evidence type="ECO:0000313" key="2">
    <source>
        <dbReference type="EMBL" id="AIY39291.1"/>
    </source>
</evidence>
<proteinExistence type="predicted"/>
<protein>
    <submittedName>
        <fullName evidence="2">Uncharacterized protein</fullName>
    </submittedName>
</protein>
<dbReference type="Proteomes" id="UP000030302">
    <property type="component" value="Chromosome"/>
</dbReference>
<gene>
    <name evidence="2" type="ORF">LT85_0131</name>
</gene>
<keyword evidence="1" id="KW-1133">Transmembrane helix</keyword>